<dbReference type="EMBL" id="LATL02000107">
    <property type="protein sequence ID" value="KKD37216.1"/>
    <property type="molecule type" value="Genomic_DNA"/>
</dbReference>
<evidence type="ECO:0000313" key="2">
    <source>
        <dbReference type="Proteomes" id="UP000033607"/>
    </source>
</evidence>
<accession>A0A0F5YEB4</accession>
<sequence length="61" mass="7212">MRVACYELNPKTPKNRNRVFLTKITSTQIKNPKNPVSQRNRVFSLQKERLTVINNSQNRLK</sequence>
<dbReference type="AlphaFoldDB" id="A0A0F5YEB4"/>
<comment type="caution">
    <text evidence="1">The sequence shown here is derived from an EMBL/GenBank/DDBJ whole genome shotgun (WGS) entry which is preliminary data.</text>
</comment>
<dbReference type="Proteomes" id="UP000033607">
    <property type="component" value="Unassembled WGS sequence"/>
</dbReference>
<proteinExistence type="predicted"/>
<evidence type="ECO:0000313" key="1">
    <source>
        <dbReference type="EMBL" id="KKD37216.1"/>
    </source>
</evidence>
<organism evidence="1 2">
    <name type="scientific">Limnoraphis robusta CS-951</name>
    <dbReference type="NCBI Taxonomy" id="1637645"/>
    <lineage>
        <taxon>Bacteria</taxon>
        <taxon>Bacillati</taxon>
        <taxon>Cyanobacteriota</taxon>
        <taxon>Cyanophyceae</taxon>
        <taxon>Oscillatoriophycideae</taxon>
        <taxon>Oscillatoriales</taxon>
        <taxon>Sirenicapillariaceae</taxon>
        <taxon>Limnoraphis</taxon>
    </lineage>
</organism>
<reference evidence="1 2" key="1">
    <citation type="submission" date="2015-06" db="EMBL/GenBank/DDBJ databases">
        <title>Draft genome assembly of filamentous brackish cyanobacterium Limnoraphis robusta strain CS-951.</title>
        <authorList>
            <person name="Willis A."/>
            <person name="Parks M."/>
            <person name="Burford M.A."/>
        </authorList>
    </citation>
    <scope>NUCLEOTIDE SEQUENCE [LARGE SCALE GENOMIC DNA]</scope>
    <source>
        <strain evidence="1 2">CS-951</strain>
    </source>
</reference>
<name>A0A0F5YEB4_9CYAN</name>
<gene>
    <name evidence="1" type="ORF">WN50_15535</name>
</gene>
<protein>
    <submittedName>
        <fullName evidence="1">Uncharacterized protein</fullName>
    </submittedName>
</protein>